<evidence type="ECO:0000313" key="3">
    <source>
        <dbReference type="Proteomes" id="UP000828390"/>
    </source>
</evidence>
<dbReference type="AlphaFoldDB" id="A0A9D3Y4C5"/>
<protein>
    <submittedName>
        <fullName evidence="2">Uncharacterized protein</fullName>
    </submittedName>
</protein>
<sequence>MIGQNLITAPPTGGHVFQRIGTNQDIIKTNILTNFELSRDFIGTKLLTQFHEDGTINQMLMDGRTYDGQRPVTKAQLSNQGEGSGGQGAAPFDLGLAGALLHKNALGHNVAKVIDQGSTLRHVRQTLSRVYSVGGLCDGWTGVLEGILGCDGGYSVRGMGDVLGKNRSSIFFLKVKGLSFSITKEGGCGGVGVGTGDGLGKNMAPYTKVPDGRKAGRTTPKQHPFASGGG</sequence>
<evidence type="ECO:0000256" key="1">
    <source>
        <dbReference type="SAM" id="MobiDB-lite"/>
    </source>
</evidence>
<name>A0A9D3Y4C5_DREPO</name>
<feature type="region of interest" description="Disordered" evidence="1">
    <location>
        <begin position="204"/>
        <end position="230"/>
    </location>
</feature>
<gene>
    <name evidence="2" type="ORF">DPMN_194587</name>
</gene>
<organism evidence="2 3">
    <name type="scientific">Dreissena polymorpha</name>
    <name type="common">Zebra mussel</name>
    <name type="synonym">Mytilus polymorpha</name>
    <dbReference type="NCBI Taxonomy" id="45954"/>
    <lineage>
        <taxon>Eukaryota</taxon>
        <taxon>Metazoa</taxon>
        <taxon>Spiralia</taxon>
        <taxon>Lophotrochozoa</taxon>
        <taxon>Mollusca</taxon>
        <taxon>Bivalvia</taxon>
        <taxon>Autobranchia</taxon>
        <taxon>Heteroconchia</taxon>
        <taxon>Euheterodonta</taxon>
        <taxon>Imparidentia</taxon>
        <taxon>Neoheterodontei</taxon>
        <taxon>Myida</taxon>
        <taxon>Dreissenoidea</taxon>
        <taxon>Dreissenidae</taxon>
        <taxon>Dreissena</taxon>
    </lineage>
</organism>
<dbReference type="EMBL" id="JAIWYP010000019">
    <property type="protein sequence ID" value="KAH3692833.1"/>
    <property type="molecule type" value="Genomic_DNA"/>
</dbReference>
<keyword evidence="3" id="KW-1185">Reference proteome</keyword>
<proteinExistence type="predicted"/>
<dbReference type="Proteomes" id="UP000828390">
    <property type="component" value="Unassembled WGS sequence"/>
</dbReference>
<evidence type="ECO:0000313" key="2">
    <source>
        <dbReference type="EMBL" id="KAH3692833.1"/>
    </source>
</evidence>
<reference evidence="2" key="2">
    <citation type="submission" date="2020-11" db="EMBL/GenBank/DDBJ databases">
        <authorList>
            <person name="McCartney M.A."/>
            <person name="Auch B."/>
            <person name="Kono T."/>
            <person name="Mallez S."/>
            <person name="Becker A."/>
            <person name="Gohl D.M."/>
            <person name="Silverstein K.A.T."/>
            <person name="Koren S."/>
            <person name="Bechman K.B."/>
            <person name="Herman A."/>
            <person name="Abrahante J.E."/>
            <person name="Garbe J."/>
        </authorList>
    </citation>
    <scope>NUCLEOTIDE SEQUENCE</scope>
    <source>
        <strain evidence="2">Duluth1</strain>
        <tissue evidence="2">Whole animal</tissue>
    </source>
</reference>
<accession>A0A9D3Y4C5</accession>
<comment type="caution">
    <text evidence="2">The sequence shown here is derived from an EMBL/GenBank/DDBJ whole genome shotgun (WGS) entry which is preliminary data.</text>
</comment>
<reference evidence="2" key="1">
    <citation type="journal article" date="2019" name="bioRxiv">
        <title>The Genome of the Zebra Mussel, Dreissena polymorpha: A Resource for Invasive Species Research.</title>
        <authorList>
            <person name="McCartney M.A."/>
            <person name="Auch B."/>
            <person name="Kono T."/>
            <person name="Mallez S."/>
            <person name="Zhang Y."/>
            <person name="Obille A."/>
            <person name="Becker A."/>
            <person name="Abrahante J.E."/>
            <person name="Garbe J."/>
            <person name="Badalamenti J.P."/>
            <person name="Herman A."/>
            <person name="Mangelson H."/>
            <person name="Liachko I."/>
            <person name="Sullivan S."/>
            <person name="Sone E.D."/>
            <person name="Koren S."/>
            <person name="Silverstein K.A.T."/>
            <person name="Beckman K.B."/>
            <person name="Gohl D.M."/>
        </authorList>
    </citation>
    <scope>NUCLEOTIDE SEQUENCE</scope>
    <source>
        <strain evidence="2">Duluth1</strain>
        <tissue evidence="2">Whole animal</tissue>
    </source>
</reference>